<comment type="catalytic activity">
    <reaction evidence="12">
        <text>O-phospho-L-serine + H2O = L-serine + phosphate</text>
        <dbReference type="Rhea" id="RHEA:21208"/>
        <dbReference type="ChEBI" id="CHEBI:15377"/>
        <dbReference type="ChEBI" id="CHEBI:33384"/>
        <dbReference type="ChEBI" id="CHEBI:43474"/>
        <dbReference type="ChEBI" id="CHEBI:57524"/>
        <dbReference type="EC" id="3.1.3.3"/>
    </reaction>
</comment>
<dbReference type="SUPFAM" id="SSF56784">
    <property type="entry name" value="HAD-like"/>
    <property type="match status" value="1"/>
</dbReference>
<dbReference type="UniPathway" id="UPA00135">
    <property type="reaction ID" value="UER00198"/>
</dbReference>
<comment type="similarity">
    <text evidence="3">Belongs to the HAD-like hydrolase superfamily. SerB family.</text>
</comment>
<keyword evidence="8" id="KW-0378">Hydrolase</keyword>
<dbReference type="PANTHER" id="PTHR43344">
    <property type="entry name" value="PHOSPHOSERINE PHOSPHATASE"/>
    <property type="match status" value="1"/>
</dbReference>
<dbReference type="InterPro" id="IPR050582">
    <property type="entry name" value="HAD-like_SerB"/>
</dbReference>
<comment type="catalytic activity">
    <reaction evidence="13">
        <text>O-phospho-D-serine + H2O = D-serine + phosphate</text>
        <dbReference type="Rhea" id="RHEA:24873"/>
        <dbReference type="ChEBI" id="CHEBI:15377"/>
        <dbReference type="ChEBI" id="CHEBI:35247"/>
        <dbReference type="ChEBI" id="CHEBI:43474"/>
        <dbReference type="ChEBI" id="CHEBI:58680"/>
        <dbReference type="EC" id="3.1.3.3"/>
    </reaction>
</comment>
<dbReference type="OrthoDB" id="9792539at2"/>
<comment type="pathway">
    <text evidence="2">Amino-acid biosynthesis; L-serine biosynthesis; L-serine from 3-phospho-D-glycerate: step 3/3.</text>
</comment>
<dbReference type="SFLD" id="SFLDG01137">
    <property type="entry name" value="C1.6.1:_Phosphoserine_Phosphat"/>
    <property type="match status" value="1"/>
</dbReference>
<dbReference type="Proteomes" id="UP000277424">
    <property type="component" value="Unassembled WGS sequence"/>
</dbReference>
<proteinExistence type="inferred from homology"/>
<evidence type="ECO:0000256" key="13">
    <source>
        <dbReference type="ARBA" id="ARBA00048523"/>
    </source>
</evidence>
<dbReference type="GO" id="GO:0000287">
    <property type="term" value="F:magnesium ion binding"/>
    <property type="evidence" value="ECO:0007669"/>
    <property type="project" value="TreeGrafter"/>
</dbReference>
<evidence type="ECO:0000256" key="12">
    <source>
        <dbReference type="ARBA" id="ARBA00048138"/>
    </source>
</evidence>
<dbReference type="EC" id="3.1.3.3" evidence="4"/>
<evidence type="ECO:0000256" key="5">
    <source>
        <dbReference type="ARBA" id="ARBA00015196"/>
    </source>
</evidence>
<protein>
    <recommendedName>
        <fullName evidence="5">Phosphoserine phosphatase</fullName>
        <ecNumber evidence="4">3.1.3.3</ecNumber>
    </recommendedName>
    <alternativeName>
        <fullName evidence="11">O-phosphoserine phosphohydrolase</fullName>
    </alternativeName>
</protein>
<dbReference type="AlphaFoldDB" id="A0A420WHD2"/>
<dbReference type="NCBIfam" id="TIGR00338">
    <property type="entry name" value="serB"/>
    <property type="match status" value="1"/>
</dbReference>
<dbReference type="GO" id="GO:0006564">
    <property type="term" value="P:L-serine biosynthetic process"/>
    <property type="evidence" value="ECO:0007669"/>
    <property type="project" value="UniProtKB-KW"/>
</dbReference>
<evidence type="ECO:0000313" key="15">
    <source>
        <dbReference type="EMBL" id="RKQ70382.1"/>
    </source>
</evidence>
<evidence type="ECO:0000256" key="8">
    <source>
        <dbReference type="ARBA" id="ARBA00022801"/>
    </source>
</evidence>
<accession>A0A420WHD2</accession>
<dbReference type="PANTHER" id="PTHR43344:SF2">
    <property type="entry name" value="PHOSPHOSERINE PHOSPHATASE"/>
    <property type="match status" value="1"/>
</dbReference>
<evidence type="ECO:0000313" key="16">
    <source>
        <dbReference type="Proteomes" id="UP000277424"/>
    </source>
</evidence>
<evidence type="ECO:0000256" key="11">
    <source>
        <dbReference type="ARBA" id="ARBA00031693"/>
    </source>
</evidence>
<evidence type="ECO:0000256" key="3">
    <source>
        <dbReference type="ARBA" id="ARBA00009184"/>
    </source>
</evidence>
<evidence type="ECO:0000256" key="7">
    <source>
        <dbReference type="ARBA" id="ARBA00022723"/>
    </source>
</evidence>
<comment type="cofactor">
    <cofactor evidence="1">
        <name>Mg(2+)</name>
        <dbReference type="ChEBI" id="CHEBI:18420"/>
    </cofactor>
</comment>
<evidence type="ECO:0000256" key="9">
    <source>
        <dbReference type="ARBA" id="ARBA00022842"/>
    </source>
</evidence>
<feature type="active site" description="Proton donor" evidence="14">
    <location>
        <position position="92"/>
    </location>
</feature>
<reference evidence="15 16" key="1">
    <citation type="submission" date="2018-10" db="EMBL/GenBank/DDBJ databases">
        <title>Comparative analysis of microorganisms from saline springs in Andes Mountain Range, Colombia.</title>
        <authorList>
            <person name="Rubin E."/>
        </authorList>
    </citation>
    <scope>NUCLEOTIDE SEQUENCE [LARGE SCALE GENOMIC DNA]</scope>
    <source>
        <strain evidence="15 16">USBA 36</strain>
    </source>
</reference>
<dbReference type="GO" id="GO:0005737">
    <property type="term" value="C:cytoplasm"/>
    <property type="evidence" value="ECO:0007669"/>
    <property type="project" value="TreeGrafter"/>
</dbReference>
<evidence type="ECO:0000256" key="4">
    <source>
        <dbReference type="ARBA" id="ARBA00012640"/>
    </source>
</evidence>
<dbReference type="InterPro" id="IPR036412">
    <property type="entry name" value="HAD-like_sf"/>
</dbReference>
<dbReference type="InterPro" id="IPR004469">
    <property type="entry name" value="PSP"/>
</dbReference>
<dbReference type="Gene3D" id="3.40.50.1000">
    <property type="entry name" value="HAD superfamily/HAD-like"/>
    <property type="match status" value="1"/>
</dbReference>
<keyword evidence="7" id="KW-0479">Metal-binding</keyword>
<dbReference type="CDD" id="cd07500">
    <property type="entry name" value="HAD_PSP"/>
    <property type="match status" value="1"/>
</dbReference>
<comment type="caution">
    <text evidence="15">The sequence shown here is derived from an EMBL/GenBank/DDBJ whole genome shotgun (WGS) entry which is preliminary data.</text>
</comment>
<dbReference type="EMBL" id="RBIG01000002">
    <property type="protein sequence ID" value="RKQ70382.1"/>
    <property type="molecule type" value="Genomic_DNA"/>
</dbReference>
<dbReference type="GO" id="GO:0036424">
    <property type="term" value="F:L-phosphoserine phosphatase activity"/>
    <property type="evidence" value="ECO:0007669"/>
    <property type="project" value="InterPro"/>
</dbReference>
<evidence type="ECO:0000256" key="2">
    <source>
        <dbReference type="ARBA" id="ARBA00005135"/>
    </source>
</evidence>
<organism evidence="15 16">
    <name type="scientific">Oceanibaculum indicum</name>
    <dbReference type="NCBI Taxonomy" id="526216"/>
    <lineage>
        <taxon>Bacteria</taxon>
        <taxon>Pseudomonadati</taxon>
        <taxon>Pseudomonadota</taxon>
        <taxon>Alphaproteobacteria</taxon>
        <taxon>Rhodospirillales</taxon>
        <taxon>Oceanibaculaceae</taxon>
        <taxon>Oceanibaculum</taxon>
    </lineage>
</organism>
<evidence type="ECO:0000256" key="14">
    <source>
        <dbReference type="PIRSR" id="PIRSR604469-1"/>
    </source>
</evidence>
<dbReference type="NCBIfam" id="TIGR01488">
    <property type="entry name" value="HAD-SF-IB"/>
    <property type="match status" value="1"/>
</dbReference>
<sequence>MSFVLTLIADPARQTLDAALLDAAGAALSEAGATPGSRDWLAEGTALDITLDTADPAKAEAALRARLAGAPVDMAIQKPEGRRKKLLLADMDSTIVTSETLDELAAYAGLKEKIAAITARSMNGEIDFATALRERVAMLKGLSADALDRTYEGVELTPGARTLVQTMRANGARTALVSGGFTWFTGKVRERCGFHLDRANVLNVEAGVLTGTVAEPILDRDAKLAALNELAAELSIGTQAAVTVGDGANDLAMLKAAGLGVAFRAKPIVAAEARFRVDHTDLTALLYYQGYKKDELVG</sequence>
<dbReference type="SFLD" id="SFLDF00029">
    <property type="entry name" value="phosphoserine_phosphatase"/>
    <property type="match status" value="1"/>
</dbReference>
<dbReference type="RefSeq" id="WP_121220142.1">
    <property type="nucleotide sequence ID" value="NZ_RBIG01000002.1"/>
</dbReference>
<evidence type="ECO:0000256" key="6">
    <source>
        <dbReference type="ARBA" id="ARBA00022605"/>
    </source>
</evidence>
<gene>
    <name evidence="15" type="ORF">BCL74_2329</name>
</gene>
<feature type="active site" description="Nucleophile" evidence="14">
    <location>
        <position position="90"/>
    </location>
</feature>
<dbReference type="SFLD" id="SFLDG01136">
    <property type="entry name" value="C1.6:_Phosphoserine_Phosphatas"/>
    <property type="match status" value="1"/>
</dbReference>
<name>A0A420WHD2_9PROT</name>
<evidence type="ECO:0000256" key="1">
    <source>
        <dbReference type="ARBA" id="ARBA00001946"/>
    </source>
</evidence>
<keyword evidence="6" id="KW-0028">Amino-acid biosynthesis</keyword>
<dbReference type="Pfam" id="PF12710">
    <property type="entry name" value="HAD"/>
    <property type="match status" value="1"/>
</dbReference>
<dbReference type="InterPro" id="IPR023214">
    <property type="entry name" value="HAD_sf"/>
</dbReference>
<keyword evidence="9" id="KW-0460">Magnesium</keyword>
<evidence type="ECO:0000256" key="10">
    <source>
        <dbReference type="ARBA" id="ARBA00023299"/>
    </source>
</evidence>
<keyword evidence="10" id="KW-0718">Serine biosynthesis</keyword>
<dbReference type="SFLD" id="SFLDS00003">
    <property type="entry name" value="Haloacid_Dehalogenase"/>
    <property type="match status" value="1"/>
</dbReference>